<protein>
    <submittedName>
        <fullName evidence="1">Uncharacterized protein</fullName>
    </submittedName>
</protein>
<name>A0A815K906_9BILA</name>
<dbReference type="EMBL" id="CAJNOT010003614">
    <property type="protein sequence ID" value="CAF1392469.1"/>
    <property type="molecule type" value="Genomic_DNA"/>
</dbReference>
<reference evidence="1" key="1">
    <citation type="submission" date="2021-02" db="EMBL/GenBank/DDBJ databases">
        <authorList>
            <person name="Nowell W R."/>
        </authorList>
    </citation>
    <scope>NUCLEOTIDE SEQUENCE</scope>
</reference>
<feature type="non-terminal residue" evidence="1">
    <location>
        <position position="1"/>
    </location>
</feature>
<comment type="caution">
    <text evidence="1">The sequence shown here is derived from an EMBL/GenBank/DDBJ whole genome shotgun (WGS) entry which is preliminary data.</text>
</comment>
<organism evidence="1 3">
    <name type="scientific">Rotaria sordida</name>
    <dbReference type="NCBI Taxonomy" id="392033"/>
    <lineage>
        <taxon>Eukaryota</taxon>
        <taxon>Metazoa</taxon>
        <taxon>Spiralia</taxon>
        <taxon>Gnathifera</taxon>
        <taxon>Rotifera</taxon>
        <taxon>Eurotatoria</taxon>
        <taxon>Bdelloidea</taxon>
        <taxon>Philodinida</taxon>
        <taxon>Philodinidae</taxon>
        <taxon>Rotaria</taxon>
    </lineage>
</organism>
<evidence type="ECO:0000313" key="2">
    <source>
        <dbReference type="EMBL" id="CAF4242017.1"/>
    </source>
</evidence>
<gene>
    <name evidence="2" type="ORF">JBS370_LOCUS38349</name>
    <name evidence="1" type="ORF">ZHD862_LOCUS32695</name>
</gene>
<dbReference type="EMBL" id="CAJOBD010020661">
    <property type="protein sequence ID" value="CAF4242017.1"/>
    <property type="molecule type" value="Genomic_DNA"/>
</dbReference>
<evidence type="ECO:0000313" key="3">
    <source>
        <dbReference type="Proteomes" id="UP000663864"/>
    </source>
</evidence>
<dbReference type="AlphaFoldDB" id="A0A815K906"/>
<evidence type="ECO:0000313" key="1">
    <source>
        <dbReference type="EMBL" id="CAF1392469.1"/>
    </source>
</evidence>
<accession>A0A815K906</accession>
<sequence>RGKWLCSIYGLGKWFYIIYGRVKRFTVNCLDNTDTSSPSSLSSRPDDTLIEYHHIH</sequence>
<dbReference type="Proteomes" id="UP000663836">
    <property type="component" value="Unassembled WGS sequence"/>
</dbReference>
<dbReference type="Proteomes" id="UP000663864">
    <property type="component" value="Unassembled WGS sequence"/>
</dbReference>
<proteinExistence type="predicted"/>